<keyword evidence="4" id="KW-1185">Reference proteome</keyword>
<accession>A0A1J0MFY9</accession>
<dbReference type="Proteomes" id="UP000231470">
    <property type="component" value="Segment"/>
</dbReference>
<sequence>MNIPSTFPLNKIDQNPYDQYGSRDAEYGETDLEFTCDESGQHRSVQFYQCHNFLNLALVI</sequence>
<dbReference type="EMBL" id="KX147096">
    <property type="protein sequence ID" value="ANM47136.1"/>
    <property type="molecule type" value="Genomic_DNA"/>
</dbReference>
<organism evidence="2 3">
    <name type="scientific">Serratia phage vB_Sru_IME250</name>
    <dbReference type="NCBI Taxonomy" id="1852640"/>
    <lineage>
        <taxon>Viruses</taxon>
        <taxon>Duplodnaviria</taxon>
        <taxon>Heunggongvirae</taxon>
        <taxon>Uroviricota</taxon>
        <taxon>Caudoviricetes</taxon>
        <taxon>Pantevenvirales</taxon>
        <taxon>Ackermannviridae</taxon>
        <taxon>Taipeivirus</taxon>
        <taxon>Taipeivirus IME250</taxon>
    </lineage>
</organism>
<evidence type="ECO:0000313" key="4">
    <source>
        <dbReference type="Proteomes" id="UP000231470"/>
    </source>
</evidence>
<dbReference type="EMBL" id="KY073123">
    <property type="protein sequence ID" value="APD20044.1"/>
    <property type="molecule type" value="Genomic_DNA"/>
</dbReference>
<dbReference type="RefSeq" id="YP_009615937.1">
    <property type="nucleotide sequence ID" value="NC_042047.1"/>
</dbReference>
<name>A0A1J0MFY9_9CAUD</name>
<evidence type="ECO:0000313" key="2">
    <source>
        <dbReference type="EMBL" id="APD20044.1"/>
    </source>
</evidence>
<dbReference type="KEGG" id="vg:40092418"/>
<evidence type="ECO:0000313" key="1">
    <source>
        <dbReference type="EMBL" id="ANM47136.1"/>
    </source>
</evidence>
<proteinExistence type="predicted"/>
<evidence type="ECO:0000313" key="3">
    <source>
        <dbReference type="Proteomes" id="UP000230444"/>
    </source>
</evidence>
<reference evidence="2 3" key="1">
    <citation type="submission" date="2016-11" db="EMBL/GenBank/DDBJ databases">
        <title>Complete genome of the first virulent bacteriophage infecting the opportunist pathogen Serratia rubidaea.</title>
        <authorList>
            <person name="Xing S."/>
            <person name="Ma T."/>
            <person name="Zhang X."/>
            <person name="Huang Y."/>
            <person name="Mi Z."/>
            <person name="Sun Q."/>
            <person name="An X."/>
            <person name="Fan H."/>
            <person name="Wu S."/>
            <person name="Lin W."/>
            <person name="Tong Y."/>
        </authorList>
    </citation>
    <scope>NUCLEOTIDE SEQUENCE [LARGE SCALE GENOMIC DNA]</scope>
</reference>
<protein>
    <submittedName>
        <fullName evidence="2">Uncharacterized protein</fullName>
    </submittedName>
</protein>
<reference evidence="1 4" key="2">
    <citation type="journal article" date="2017" name="Arch. Virol.">
        <title>First complete genome sequence of a virulent bacteriophage infecting the opportunistic pathogen Serratia rubidaea.</title>
        <authorList>
            <person name="Xing S."/>
            <person name="Ma T."/>
            <person name="Zhang X."/>
            <person name="Huang Y."/>
            <person name="Mi Z."/>
            <person name="Sun Q."/>
            <person name="An X."/>
            <person name="Fan H."/>
            <person name="Wu S."/>
            <person name="Wei L."/>
            <person name="Tong Y."/>
        </authorList>
    </citation>
    <scope>NUCLEOTIDE SEQUENCE [LARGE SCALE GENOMIC DNA]</scope>
</reference>
<dbReference type="Proteomes" id="UP000230444">
    <property type="component" value="Segment"/>
</dbReference>
<dbReference type="GeneID" id="40092418"/>